<evidence type="ECO:0000313" key="2">
    <source>
        <dbReference type="Proteomes" id="UP000290495"/>
    </source>
</evidence>
<organism evidence="1 2">
    <name type="scientific">Mycoplasmopsis canis</name>
    <dbReference type="NCBI Taxonomy" id="29555"/>
    <lineage>
        <taxon>Bacteria</taxon>
        <taxon>Bacillati</taxon>
        <taxon>Mycoplasmatota</taxon>
        <taxon>Mycoplasmoidales</taxon>
        <taxon>Metamycoplasmataceae</taxon>
        <taxon>Mycoplasmopsis</taxon>
    </lineage>
</organism>
<accession>A0A449AQH2</accession>
<reference evidence="1 2" key="1">
    <citation type="submission" date="2019-01" db="EMBL/GenBank/DDBJ databases">
        <authorList>
            <consortium name="Pathogen Informatics"/>
        </authorList>
    </citation>
    <scope>NUCLEOTIDE SEQUENCE [LARGE SCALE GENOMIC DNA]</scope>
    <source>
        <strain evidence="1 2">NCTC10146</strain>
    </source>
</reference>
<evidence type="ECO:0000313" key="1">
    <source>
        <dbReference type="EMBL" id="VEU68730.1"/>
    </source>
</evidence>
<dbReference type="GO" id="GO:0016020">
    <property type="term" value="C:membrane"/>
    <property type="evidence" value="ECO:0007669"/>
    <property type="project" value="InterPro"/>
</dbReference>
<sequence length="689" mass="79903">MKNSFFKRNKNKFLLSFGVLAGLSLLTFVLGMKFTKKFKPSFYNYKSYMSEDNIKEINNTFDYKEFDEVNQFSNALINNKAVAGIGSEFLAVELIRKQLIGKIDYASLLNLPEIEGFLEFNKLKSIINSDDFENYHESQKNNFKKLFKEAKQKRDLARKYVQLTLRSEIWDHLSKYKLENGDELWEYFYPYFSQDMVIGYNIKKIPLDKEVQNEDGGINIDVYKNSFKNTDIQDPLSLINVLKIMSKNNFDKWYITDAVRDNMLYGSSYWPLPNGRTENNFTGKVSDSEDYGNQTYKILIDAFADLIHDGTGYDIKNNKHITFKGDGLEIVNDLINPGRPDVNVAIMYNGDAIDSYYGSDNFPDVVEDGEIRAIKPKNNILLLDGFVVSSGASRENAKQYTKAVSNTIFQGNKEIIDSYKELVEKKLLEEKISSNTSDSNFNKIQTKVAFKRILSNWSEAKKVEISKEIDEADDNIEVLINKYSSIIDLSSLDNSDKLQEYFEVQKKYKNNENYEYDDRINIFVKFFSDYISKNLSSFIDFISDNFKKEDFKIDSLSERTIETNLFSAWLDKDRENILSFISELNDKSELVSFFTTYIARKISFIDISSLEDKHNFTNFDFVNYVPTNISDYEQVLQNYFLDPIEGHDANAISLFEITNANGIVHENIQPVSDELQSKLTTYYFNKTKS</sequence>
<dbReference type="RefSeq" id="WP_004794530.1">
    <property type="nucleotide sequence ID" value="NZ_LR215010.1"/>
</dbReference>
<proteinExistence type="predicted"/>
<dbReference type="AlphaFoldDB" id="A0A449AQH2"/>
<name>A0A449AQH2_9BACT</name>
<gene>
    <name evidence="1" type="ORF">NCTC10146_00182</name>
</gene>
<dbReference type="InterPro" id="IPR000044">
    <property type="entry name" value="Uncharacterised_lipoprot_MG045"/>
</dbReference>
<protein>
    <submittedName>
        <fullName evidence="1">Uncharacterized protein</fullName>
    </submittedName>
</protein>
<dbReference type="Proteomes" id="UP000290495">
    <property type="component" value="Chromosome"/>
</dbReference>
<dbReference type="EMBL" id="LR215010">
    <property type="protein sequence ID" value="VEU68730.1"/>
    <property type="molecule type" value="Genomic_DNA"/>
</dbReference>
<dbReference type="PRINTS" id="PR00905">
    <property type="entry name" value="MG045FAMILY"/>
</dbReference>